<accession>A0A9W8JEL0</accession>
<evidence type="ECO:0000256" key="1">
    <source>
        <dbReference type="ARBA" id="ARBA00022737"/>
    </source>
</evidence>
<protein>
    <recommendedName>
        <fullName evidence="2">Nephrocystin 3-like N-terminal domain-containing protein</fullName>
    </recommendedName>
</protein>
<feature type="non-terminal residue" evidence="3">
    <location>
        <position position="1"/>
    </location>
</feature>
<sequence>MPSHFKNARNVNIKGITNINANNYNHYGLERSPSKSSIEKLREHIAAGALHDSAERCDAPKCHPETRVAVQDELVSWICHGDSDEVPKKIMWVTGPAGTGKTAIMDSVADTCQGKGTLGATFFFSSFSGSPDRRSKRCLVPTLAYQLVQHDALGQVAEQILSTVERNPAVFERKLEVQLDQLILQPLRACRNHAPLPEWPKVILIDGLDECEADQYHDTARSNAPPRSKEDDQIEILAVLKKAASDPDFPFRIIIASRPEHAIKRFFTDVADSMTRELFLDEKYNPDADMALFLESKFSNIRRQCHLPSSWPGGHVSRRLVDNASGQFIYVATVGRFMEGSGGDPDQLLKQVLQSADVTASTNPLAPLDALYSHILRSSPDPHLSILWVNLIFRERVLDEPNAPAPIIRLFLESYPGQASHVFRNLNSLVFIPSEKDEKTASYRLYHKSLVDFLQESSRSGNLFVESNVVVDYLADRYFHLWTSRCQSIQESLGTGPGRGPERHLTEQDIHTFFQIFFKKDVVDKVFFAVKDLNRWDGIIMSCDIAWWLQTCLEKIGSSYAERVGTATIYEAFHSVHMMVSIVVRVDKSLAGPDFLFIVSLVYPMQPKLQAS</sequence>
<proteinExistence type="predicted"/>
<dbReference type="InterPro" id="IPR027417">
    <property type="entry name" value="P-loop_NTPase"/>
</dbReference>
<name>A0A9W8JEL0_9AGAR</name>
<dbReference type="SUPFAM" id="SSF52540">
    <property type="entry name" value="P-loop containing nucleoside triphosphate hydrolases"/>
    <property type="match status" value="1"/>
</dbReference>
<keyword evidence="4" id="KW-1185">Reference proteome</keyword>
<feature type="domain" description="Nephrocystin 3-like N-terminal" evidence="2">
    <location>
        <begin position="86"/>
        <end position="258"/>
    </location>
</feature>
<dbReference type="PANTHER" id="PTHR10039:SF14">
    <property type="entry name" value="NACHT DOMAIN-CONTAINING PROTEIN"/>
    <property type="match status" value="1"/>
</dbReference>
<organism evidence="3 4">
    <name type="scientific">Candolleomyces eurysporus</name>
    <dbReference type="NCBI Taxonomy" id="2828524"/>
    <lineage>
        <taxon>Eukaryota</taxon>
        <taxon>Fungi</taxon>
        <taxon>Dikarya</taxon>
        <taxon>Basidiomycota</taxon>
        <taxon>Agaricomycotina</taxon>
        <taxon>Agaricomycetes</taxon>
        <taxon>Agaricomycetidae</taxon>
        <taxon>Agaricales</taxon>
        <taxon>Agaricineae</taxon>
        <taxon>Psathyrellaceae</taxon>
        <taxon>Candolleomyces</taxon>
    </lineage>
</organism>
<dbReference type="EMBL" id="JANBPK010000749">
    <property type="protein sequence ID" value="KAJ2933167.1"/>
    <property type="molecule type" value="Genomic_DNA"/>
</dbReference>
<gene>
    <name evidence="3" type="ORF">H1R20_g3888</name>
</gene>
<dbReference type="Gene3D" id="3.40.50.300">
    <property type="entry name" value="P-loop containing nucleotide triphosphate hydrolases"/>
    <property type="match status" value="1"/>
</dbReference>
<dbReference type="InterPro" id="IPR056884">
    <property type="entry name" value="NPHP3-like_N"/>
</dbReference>
<evidence type="ECO:0000313" key="4">
    <source>
        <dbReference type="Proteomes" id="UP001140091"/>
    </source>
</evidence>
<evidence type="ECO:0000313" key="3">
    <source>
        <dbReference type="EMBL" id="KAJ2933167.1"/>
    </source>
</evidence>
<dbReference type="PANTHER" id="PTHR10039">
    <property type="entry name" value="AMELOGENIN"/>
    <property type="match status" value="1"/>
</dbReference>
<dbReference type="Proteomes" id="UP001140091">
    <property type="component" value="Unassembled WGS sequence"/>
</dbReference>
<dbReference type="AlphaFoldDB" id="A0A9W8JEL0"/>
<keyword evidence="1" id="KW-0677">Repeat</keyword>
<dbReference type="Pfam" id="PF24883">
    <property type="entry name" value="NPHP3_N"/>
    <property type="match status" value="1"/>
</dbReference>
<reference evidence="3" key="1">
    <citation type="submission" date="2022-06" db="EMBL/GenBank/DDBJ databases">
        <title>Genome Sequence of Candolleomyces eurysporus.</title>
        <authorList>
            <person name="Buettner E."/>
        </authorList>
    </citation>
    <scope>NUCLEOTIDE SEQUENCE</scope>
    <source>
        <strain evidence="3">VTCC 930004</strain>
    </source>
</reference>
<comment type="caution">
    <text evidence="3">The sequence shown here is derived from an EMBL/GenBank/DDBJ whole genome shotgun (WGS) entry which is preliminary data.</text>
</comment>
<dbReference type="OrthoDB" id="5967843at2759"/>
<evidence type="ECO:0000259" key="2">
    <source>
        <dbReference type="Pfam" id="PF24883"/>
    </source>
</evidence>